<evidence type="ECO:0000313" key="8">
    <source>
        <dbReference type="Proteomes" id="UP000245137"/>
    </source>
</evidence>
<dbReference type="Gene3D" id="3.50.50.60">
    <property type="entry name" value="FAD/NAD(P)-binding domain"/>
    <property type="match status" value="2"/>
</dbReference>
<evidence type="ECO:0000256" key="4">
    <source>
        <dbReference type="ARBA" id="ARBA00022827"/>
    </source>
</evidence>
<dbReference type="SUPFAM" id="SSF51905">
    <property type="entry name" value="FAD/NAD(P)-binding domain"/>
    <property type="match status" value="1"/>
</dbReference>
<comment type="similarity">
    <text evidence="2">Belongs to the GMC oxidoreductase family.</text>
</comment>
<dbReference type="Pfam" id="PF05199">
    <property type="entry name" value="GMC_oxred_C"/>
    <property type="match status" value="1"/>
</dbReference>
<dbReference type="EMBL" id="PUIV01000004">
    <property type="protein sequence ID" value="PWB95080.1"/>
    <property type="molecule type" value="Genomic_DNA"/>
</dbReference>
<keyword evidence="4" id="KW-0274">FAD</keyword>
<evidence type="ECO:0000313" key="7">
    <source>
        <dbReference type="EMBL" id="PWB95080.1"/>
    </source>
</evidence>
<feature type="domain" description="Glucose-methanol-choline oxidoreductase C-terminal" evidence="6">
    <location>
        <begin position="376"/>
        <end position="482"/>
    </location>
</feature>
<dbReference type="Proteomes" id="UP000245137">
    <property type="component" value="Unassembled WGS sequence"/>
</dbReference>
<evidence type="ECO:0000256" key="1">
    <source>
        <dbReference type="ARBA" id="ARBA00001974"/>
    </source>
</evidence>
<reference evidence="7 8" key="1">
    <citation type="journal article" date="2018" name="Appl. Microbiol. Biotechnol.">
        <title>Co-cultivation of the strictly anaerobic methanogen Methanosarcina barkeri with aerobic methanotrophs in an oxygen-limited membrane bioreactor.</title>
        <authorList>
            <person name="In 't Zandt M.H."/>
            <person name="van den Bosch T.J.M."/>
            <person name="Rijkers R."/>
            <person name="van Kessel M.A.H.J."/>
            <person name="Jetten M.S.M."/>
            <person name="Welte C.U."/>
        </authorList>
    </citation>
    <scope>NUCLEOTIDE SEQUENCE [LARGE SCALE GENOMIC DNA]</scope>
    <source>
        <strain evidence="7 8">DSM 17706</strain>
    </source>
</reference>
<dbReference type="InterPro" id="IPR036188">
    <property type="entry name" value="FAD/NAD-bd_sf"/>
</dbReference>
<organism evidence="7 8">
    <name type="scientific">Methylosinus sporium</name>
    <dbReference type="NCBI Taxonomy" id="428"/>
    <lineage>
        <taxon>Bacteria</taxon>
        <taxon>Pseudomonadati</taxon>
        <taxon>Pseudomonadota</taxon>
        <taxon>Alphaproteobacteria</taxon>
        <taxon>Hyphomicrobiales</taxon>
        <taxon>Methylocystaceae</taxon>
        <taxon>Methylosinus</taxon>
    </lineage>
</organism>
<comment type="caution">
    <text evidence="7">The sequence shown here is derived from an EMBL/GenBank/DDBJ whole genome shotgun (WGS) entry which is preliminary data.</text>
</comment>
<gene>
    <name evidence="7" type="ORF">C5689_04635</name>
</gene>
<keyword evidence="3" id="KW-0285">Flavoprotein</keyword>
<keyword evidence="8" id="KW-1185">Reference proteome</keyword>
<evidence type="ECO:0000256" key="3">
    <source>
        <dbReference type="ARBA" id="ARBA00022630"/>
    </source>
</evidence>
<sequence length="514" mass="57022">MSILDVDATIIGGGLVGTLVAKLLVRRGMRVALIEKGPAALADQLEARPNVRCSARRHDGVYNARNHVLGGNGHYWGGGLVRPRNTTLRAVLGMAPSGNSTSEDLAPYFDAVEADVGLEESPRNDRVFVSDGAIEDCWLSETVVLPGRVRNLAASALEFLRGTKSCTIICDSEIMHFDQGGPRRRLGVLSRGKRIDVLCDGLFLCAGTIDTLLLVRRLGSALHSSRMHSIGANVHDHISMPIGEVAIGESRAFQEFLFPTFRGNCIVGKRLELESADDSMRGVLHFQFRFDDSPLYRQIKRILALRQQRAGSIEILWAMTKASPHIFELCRIGYVRFVNSRLHVSRNVPVIATLDVESTCCGDNKVEFDEFGDVVMSWDVRRDDEVAFERLYERAMAVLLELAEKYRVQIKPLGDISTFEGRLDHLRREATDAYHLGGGLVLGEVIDDRLRLIGAENVYVISSAVFQRPGLANPTMSLMALAHRCVDDLCFELGRMPKCERRSRADQPRRGIPS</sequence>
<evidence type="ECO:0000259" key="6">
    <source>
        <dbReference type="Pfam" id="PF05199"/>
    </source>
</evidence>
<proteinExistence type="inferred from homology"/>
<evidence type="ECO:0000256" key="5">
    <source>
        <dbReference type="ARBA" id="ARBA00023002"/>
    </source>
</evidence>
<dbReference type="PANTHER" id="PTHR42784">
    <property type="entry name" value="PYRANOSE 2-OXIDASE"/>
    <property type="match status" value="1"/>
</dbReference>
<dbReference type="OrthoDB" id="9815989at2"/>
<dbReference type="InterPro" id="IPR007867">
    <property type="entry name" value="GMC_OxRtase_C"/>
</dbReference>
<dbReference type="InterPro" id="IPR051473">
    <property type="entry name" value="P2Ox-like"/>
</dbReference>
<evidence type="ECO:0000256" key="2">
    <source>
        <dbReference type="ARBA" id="ARBA00010790"/>
    </source>
</evidence>
<dbReference type="RefSeq" id="WP_108916104.1">
    <property type="nucleotide sequence ID" value="NZ_CP189553.1"/>
</dbReference>
<accession>A0A2U1SU03</accession>
<dbReference type="GO" id="GO:0016614">
    <property type="term" value="F:oxidoreductase activity, acting on CH-OH group of donors"/>
    <property type="evidence" value="ECO:0007669"/>
    <property type="project" value="InterPro"/>
</dbReference>
<dbReference type="PANTHER" id="PTHR42784:SF1">
    <property type="entry name" value="PYRANOSE 2-OXIDASE"/>
    <property type="match status" value="1"/>
</dbReference>
<comment type="cofactor">
    <cofactor evidence="1">
        <name>FAD</name>
        <dbReference type="ChEBI" id="CHEBI:57692"/>
    </cofactor>
</comment>
<name>A0A2U1SU03_METSR</name>
<dbReference type="AlphaFoldDB" id="A0A2U1SU03"/>
<keyword evidence="5" id="KW-0560">Oxidoreductase</keyword>
<protein>
    <recommendedName>
        <fullName evidence="6">Glucose-methanol-choline oxidoreductase C-terminal domain-containing protein</fullName>
    </recommendedName>
</protein>